<feature type="chain" id="PRO_5039676811" evidence="1">
    <location>
        <begin position="23"/>
        <end position="428"/>
    </location>
</feature>
<reference evidence="2" key="2">
    <citation type="submission" date="2020-09" db="EMBL/GenBank/DDBJ databases">
        <authorList>
            <person name="Sun Q."/>
            <person name="Zhou Y."/>
        </authorList>
    </citation>
    <scope>NUCLEOTIDE SEQUENCE</scope>
    <source>
        <strain evidence="2">CGMCC 1.12777</strain>
    </source>
</reference>
<proteinExistence type="predicted"/>
<dbReference type="EMBL" id="BMFV01000032">
    <property type="protein sequence ID" value="GGH86445.1"/>
    <property type="molecule type" value="Genomic_DNA"/>
</dbReference>
<keyword evidence="3" id="KW-1185">Reference proteome</keyword>
<name>A0A8J2ZY88_9BACL</name>
<dbReference type="AlphaFoldDB" id="A0A8J2ZY88"/>
<dbReference type="SUPFAM" id="SSF53850">
    <property type="entry name" value="Periplasmic binding protein-like II"/>
    <property type="match status" value="1"/>
</dbReference>
<dbReference type="Pfam" id="PF01547">
    <property type="entry name" value="SBP_bac_1"/>
    <property type="match status" value="1"/>
</dbReference>
<dbReference type="InterPro" id="IPR050490">
    <property type="entry name" value="Bact_solute-bd_prot1"/>
</dbReference>
<evidence type="ECO:0000256" key="1">
    <source>
        <dbReference type="SAM" id="SignalP"/>
    </source>
</evidence>
<feature type="signal peptide" evidence="1">
    <location>
        <begin position="1"/>
        <end position="22"/>
    </location>
</feature>
<accession>A0A8J2ZY88</accession>
<comment type="caution">
    <text evidence="2">The sequence shown here is derived from an EMBL/GenBank/DDBJ whole genome shotgun (WGS) entry which is preliminary data.</text>
</comment>
<dbReference type="CDD" id="cd14748">
    <property type="entry name" value="PBP2_UgpB"/>
    <property type="match status" value="1"/>
</dbReference>
<dbReference type="Gene3D" id="3.40.190.10">
    <property type="entry name" value="Periplasmic binding protein-like II"/>
    <property type="match status" value="1"/>
</dbReference>
<protein>
    <submittedName>
        <fullName evidence="2">ABC transporter substrate-binding protein</fullName>
    </submittedName>
</protein>
<dbReference type="PANTHER" id="PTHR43649">
    <property type="entry name" value="ARABINOSE-BINDING PROTEIN-RELATED"/>
    <property type="match status" value="1"/>
</dbReference>
<sequence length="428" mass="47630">MRRFIRVFLFITLVLLVLNACSSGSSGTKGKSHSDKKITVTAWHGAGGEGGKFLQSLVKEYNSQQDKVEVKLQYVSTDNMVQKITAAAAGNALPDMGLLMWPQWTGPLKDIIQPLDDFIKEDPDKWNEDDFLDSLLDGNVRFNDVTYGFPMETNNLALYYNKKLFKEAGVEPPKTWDDLVTVAKKLTNPAKKQWGIELPTEGNGHMDFIWDNFLWQAGGEYANEKGTDLLFNNEAGVKATQFWTDLINKYKVASISPPQNGFQSGKIAMSIDGPYDIPNLKSAKVDFGIVPLPEGPGGKATSLGGTNNLIFKSTSEKEKASWDFLTWLASPEVTAKFAAGYGSIPVRKSSSEEKVWQDFIKENPGVQVHVDAYKYGKIRPYNLSSYDQISQVVASHVQAALYKKETPEEAIKKAYQESKPLVKSWLTN</sequence>
<dbReference type="RefSeq" id="WP_188498598.1">
    <property type="nucleotide sequence ID" value="NZ_BMFV01000032.1"/>
</dbReference>
<evidence type="ECO:0000313" key="3">
    <source>
        <dbReference type="Proteomes" id="UP000656813"/>
    </source>
</evidence>
<dbReference type="Proteomes" id="UP000656813">
    <property type="component" value="Unassembled WGS sequence"/>
</dbReference>
<keyword evidence="1" id="KW-0732">Signal</keyword>
<gene>
    <name evidence="2" type="ORF">GCM10007096_34170</name>
</gene>
<dbReference type="PANTHER" id="PTHR43649:SF30">
    <property type="entry name" value="ABC TRANSPORTER SUBSTRATE-BINDING PROTEIN"/>
    <property type="match status" value="1"/>
</dbReference>
<evidence type="ECO:0000313" key="2">
    <source>
        <dbReference type="EMBL" id="GGH86445.1"/>
    </source>
</evidence>
<organism evidence="2 3">
    <name type="scientific">Pullulanibacillus pueri</name>
    <dbReference type="NCBI Taxonomy" id="1437324"/>
    <lineage>
        <taxon>Bacteria</taxon>
        <taxon>Bacillati</taxon>
        <taxon>Bacillota</taxon>
        <taxon>Bacilli</taxon>
        <taxon>Bacillales</taxon>
        <taxon>Sporolactobacillaceae</taxon>
        <taxon>Pullulanibacillus</taxon>
    </lineage>
</organism>
<reference evidence="2" key="1">
    <citation type="journal article" date="2014" name="Int. J. Syst. Evol. Microbiol.">
        <title>Complete genome sequence of Corynebacterium casei LMG S-19264T (=DSM 44701T), isolated from a smear-ripened cheese.</title>
        <authorList>
            <consortium name="US DOE Joint Genome Institute (JGI-PGF)"/>
            <person name="Walter F."/>
            <person name="Albersmeier A."/>
            <person name="Kalinowski J."/>
            <person name="Ruckert C."/>
        </authorList>
    </citation>
    <scope>NUCLEOTIDE SEQUENCE</scope>
    <source>
        <strain evidence="2">CGMCC 1.12777</strain>
    </source>
</reference>
<dbReference type="InterPro" id="IPR006059">
    <property type="entry name" value="SBP"/>
</dbReference>